<dbReference type="EMBL" id="QKRB01000057">
    <property type="protein sequence ID" value="PZD93605.1"/>
    <property type="molecule type" value="Genomic_DNA"/>
</dbReference>
<dbReference type="InterPro" id="IPR052169">
    <property type="entry name" value="CW_Biosynth-Accessory"/>
</dbReference>
<dbReference type="OrthoDB" id="9810906at2"/>
<gene>
    <name evidence="4" type="ORF">DNH61_23595</name>
</gene>
<reference evidence="4 5" key="1">
    <citation type="submission" date="2018-06" db="EMBL/GenBank/DDBJ databases">
        <title>Paenibacillus imtechensis sp. nov.</title>
        <authorList>
            <person name="Pinnaka A.K."/>
            <person name="Singh H."/>
            <person name="Kaur M."/>
        </authorList>
    </citation>
    <scope>NUCLEOTIDE SEQUENCE [LARGE SCALE GENOMIC DNA]</scope>
    <source>
        <strain evidence="4 5">SMB1</strain>
    </source>
</reference>
<keyword evidence="5" id="KW-1185">Reference proteome</keyword>
<comment type="caution">
    <text evidence="4">The sequence shown here is derived from an EMBL/GenBank/DDBJ whole genome shotgun (WGS) entry which is preliminary data.</text>
</comment>
<accession>A0A2W1LEY7</accession>
<evidence type="ECO:0000259" key="3">
    <source>
        <dbReference type="SMART" id="SM00854"/>
    </source>
</evidence>
<sequence length="433" mass="47561">MLLIIIALGWNMLRSSAPSPPSDPIPPMQHDSADPMVQGGSGSKQDNGVQSPSDPNISTGNDIQQPQEDSDRTLISPEQDKPSEQTLQAAEAVWLAVGDIMVHMPQLPGSYDKASGSYDFNDVFEPVSGILRKGDWVLANLEAPLAGDHYSGFPRFNAPYEIADALREAGITIVTTANNHALDQGYKGIERTLAHLDKLGFYTKGTARSKAESRKAVLIEQNGITMGLLAYTYGTNGIPLPSGKPYAVSIWDEEACVKDIAALRRQGAEFVTVAMHFGTEYQTVPSESQRKIARAIIQAGGDIVAGSHPHVVQPYEVVSAYDTDGRKRQGVILYSMGNFISNQRGDTKDNGVIFEITVRREAGTGQISFENIKPHFTWVHRYKDNGKMKYRVLPMEEMLKKRSDKQLSSADYKQMEKAMSILANRMNKLKAAS</sequence>
<dbReference type="CDD" id="cd07381">
    <property type="entry name" value="MPP_CapA"/>
    <property type="match status" value="1"/>
</dbReference>
<feature type="region of interest" description="Disordered" evidence="2">
    <location>
        <begin position="17"/>
        <end position="86"/>
    </location>
</feature>
<protein>
    <submittedName>
        <fullName evidence="4">CapA family protein</fullName>
    </submittedName>
</protein>
<feature type="domain" description="Capsule synthesis protein CapA" evidence="3">
    <location>
        <begin position="93"/>
        <end position="343"/>
    </location>
</feature>
<dbReference type="PANTHER" id="PTHR33393:SF12">
    <property type="entry name" value="CAPSULE BIOSYNTHESIS PROTEIN CAPA"/>
    <property type="match status" value="1"/>
</dbReference>
<dbReference type="Proteomes" id="UP000249522">
    <property type="component" value="Unassembled WGS sequence"/>
</dbReference>
<dbReference type="PANTHER" id="PTHR33393">
    <property type="entry name" value="POLYGLUTAMINE SYNTHESIS ACCESSORY PROTEIN RV0574C-RELATED"/>
    <property type="match status" value="1"/>
</dbReference>
<dbReference type="SUPFAM" id="SSF56300">
    <property type="entry name" value="Metallo-dependent phosphatases"/>
    <property type="match status" value="1"/>
</dbReference>
<name>A0A2W1LEY7_9BACL</name>
<comment type="similarity">
    <text evidence="1">Belongs to the CapA family.</text>
</comment>
<dbReference type="SMART" id="SM00854">
    <property type="entry name" value="PGA_cap"/>
    <property type="match status" value="1"/>
</dbReference>
<proteinExistence type="inferred from homology"/>
<organism evidence="4 5">
    <name type="scientific">Paenibacillus sambharensis</name>
    <dbReference type="NCBI Taxonomy" id="1803190"/>
    <lineage>
        <taxon>Bacteria</taxon>
        <taxon>Bacillati</taxon>
        <taxon>Bacillota</taxon>
        <taxon>Bacilli</taxon>
        <taxon>Bacillales</taxon>
        <taxon>Paenibacillaceae</taxon>
        <taxon>Paenibacillus</taxon>
    </lineage>
</organism>
<dbReference type="InterPro" id="IPR019079">
    <property type="entry name" value="Capsule_synth_CapA"/>
</dbReference>
<dbReference type="Pfam" id="PF09587">
    <property type="entry name" value="PGA_cap"/>
    <property type="match status" value="1"/>
</dbReference>
<feature type="compositionally biased region" description="Polar residues" evidence="2">
    <location>
        <begin position="43"/>
        <end position="67"/>
    </location>
</feature>
<evidence type="ECO:0000256" key="2">
    <source>
        <dbReference type="SAM" id="MobiDB-lite"/>
    </source>
</evidence>
<dbReference type="InterPro" id="IPR029052">
    <property type="entry name" value="Metallo-depent_PP-like"/>
</dbReference>
<dbReference type="AlphaFoldDB" id="A0A2W1LEY7"/>
<dbReference type="Gene3D" id="3.60.21.10">
    <property type="match status" value="1"/>
</dbReference>
<feature type="compositionally biased region" description="Pro residues" evidence="2">
    <location>
        <begin position="18"/>
        <end position="27"/>
    </location>
</feature>
<evidence type="ECO:0000256" key="1">
    <source>
        <dbReference type="ARBA" id="ARBA00005662"/>
    </source>
</evidence>
<evidence type="ECO:0000313" key="4">
    <source>
        <dbReference type="EMBL" id="PZD93605.1"/>
    </source>
</evidence>
<evidence type="ECO:0000313" key="5">
    <source>
        <dbReference type="Proteomes" id="UP000249522"/>
    </source>
</evidence>